<dbReference type="InterPro" id="IPR053937">
    <property type="entry name" value="GOST_TM"/>
</dbReference>
<organism evidence="12 13">
    <name type="scientific">Lyophyllum shimeji</name>
    <name type="common">Hon-shimeji</name>
    <name type="synonym">Tricholoma shimeji</name>
    <dbReference type="NCBI Taxonomy" id="47721"/>
    <lineage>
        <taxon>Eukaryota</taxon>
        <taxon>Fungi</taxon>
        <taxon>Dikarya</taxon>
        <taxon>Basidiomycota</taxon>
        <taxon>Agaricomycotina</taxon>
        <taxon>Agaricomycetes</taxon>
        <taxon>Agaricomycetidae</taxon>
        <taxon>Agaricales</taxon>
        <taxon>Tricholomatineae</taxon>
        <taxon>Lyophyllaceae</taxon>
        <taxon>Lyophyllum</taxon>
    </lineage>
</organism>
<keyword evidence="3 8" id="KW-0812">Transmembrane</keyword>
<comment type="caution">
    <text evidence="12">The sequence shown here is derived from an EMBL/GenBank/DDBJ whole genome shotgun (WGS) entry which is preliminary data.</text>
</comment>
<keyword evidence="6 8" id="KW-0472">Membrane</keyword>
<dbReference type="Proteomes" id="UP001063166">
    <property type="component" value="Unassembled WGS sequence"/>
</dbReference>
<dbReference type="GO" id="GO:0042147">
    <property type="term" value="P:retrograde transport, endosome to Golgi"/>
    <property type="evidence" value="ECO:0007669"/>
    <property type="project" value="TreeGrafter"/>
</dbReference>
<keyword evidence="5 8" id="KW-1133">Transmembrane helix</keyword>
<dbReference type="AlphaFoldDB" id="A0A9P3PH12"/>
<sequence>MVTATPAGRILKLVLLSFFFVLSSFAYEVPIRDTDYSRQICSGMWASQSTFINVSFDAASQGQVAMVIYEWADAKYLGKSTNPTDDYLPKTYVCTARAVTEGTCTKDQLGRFILDLPSGKPVNETSFWSARVELPSKTSTNDASGSGFWDNPAGNPTPPPSDYTSPWRRRPAFSYSPSVYPRQTNSSGPDGLYAYTEPIVYPVRRTGYYCVAVVPVTATSPAGRAATDVPYHPSYTGRVLFRNTFDGKLPASDYPKVNFYLAMSLIYAIFAAGWAWLCYQHLHELLPIQNYLSTLVGLLVIEMVANWAYYRYLNSHGKSTASTVFLIVVAILDAARNAMSFFMLLVVSLGLSVVRESLGRTMWKCQILAGAHFIFGILYAVGIVELELESTSALVLLMFVIPLAFTLSGFLLWIMYSLNATIAQLRARKQRYKLRMFERLYYILLAAVVVIAIFFVVSSMSFSGRLAEDYAAKSWRSRWWLLDGWLALLYFAAFVAIAFLWRPSANNRRLAMSDEIAQDEEDAEDYDLEALQNRTRARDDDDNATLVGGGRGGQAPGDVVFEIGEEDPGSDGEDDVNAKKRRLSDQNHRGEEHERQGLMGSESRRRDD</sequence>
<evidence type="ECO:0000259" key="11">
    <source>
        <dbReference type="Pfam" id="PF21902"/>
    </source>
</evidence>
<dbReference type="GO" id="GO:0005794">
    <property type="term" value="C:Golgi apparatus"/>
    <property type="evidence" value="ECO:0007669"/>
    <property type="project" value="TreeGrafter"/>
</dbReference>
<name>A0A9P3PH12_LYOSH</name>
<evidence type="ECO:0000259" key="10">
    <source>
        <dbReference type="Pfam" id="PF06814"/>
    </source>
</evidence>
<feature type="transmembrane region" description="Helical" evidence="8">
    <location>
        <begin position="479"/>
        <end position="501"/>
    </location>
</feature>
<keyword evidence="13" id="KW-1185">Reference proteome</keyword>
<comment type="subcellular location">
    <subcellularLocation>
        <location evidence="1">Membrane</location>
        <topology evidence="1">Multi-pass membrane protein</topology>
    </subcellularLocation>
</comment>
<evidence type="ECO:0000256" key="7">
    <source>
        <dbReference type="SAM" id="MobiDB-lite"/>
    </source>
</evidence>
<proteinExistence type="inferred from homology"/>
<feature type="transmembrane region" description="Helical" evidence="8">
    <location>
        <begin position="259"/>
        <end position="279"/>
    </location>
</feature>
<feature type="domain" description="PTM1-like N-terminal" evidence="11">
    <location>
        <begin position="38"/>
        <end position="118"/>
    </location>
</feature>
<evidence type="ECO:0000256" key="8">
    <source>
        <dbReference type="SAM" id="Phobius"/>
    </source>
</evidence>
<feature type="transmembrane region" description="Helical" evidence="8">
    <location>
        <begin position="440"/>
        <end position="459"/>
    </location>
</feature>
<dbReference type="GO" id="GO:0016020">
    <property type="term" value="C:membrane"/>
    <property type="evidence" value="ECO:0007669"/>
    <property type="project" value="UniProtKB-SubCell"/>
</dbReference>
<dbReference type="Pfam" id="PF21902">
    <property type="entry name" value="PTM1-like_N"/>
    <property type="match status" value="1"/>
</dbReference>
<dbReference type="InterPro" id="IPR009637">
    <property type="entry name" value="GPR107/GPR108-like"/>
</dbReference>
<dbReference type="InterPro" id="IPR053938">
    <property type="entry name" value="PTM1-like_N"/>
</dbReference>
<evidence type="ECO:0000256" key="3">
    <source>
        <dbReference type="ARBA" id="ARBA00022692"/>
    </source>
</evidence>
<feature type="transmembrane region" description="Helical" evidence="8">
    <location>
        <begin position="396"/>
        <end position="419"/>
    </location>
</feature>
<feature type="transmembrane region" description="Helical" evidence="8">
    <location>
        <begin position="291"/>
        <end position="312"/>
    </location>
</feature>
<gene>
    <name evidence="12" type="ORF">LshimejAT787_0302050</name>
</gene>
<evidence type="ECO:0000313" key="12">
    <source>
        <dbReference type="EMBL" id="GLB35917.1"/>
    </source>
</evidence>
<keyword evidence="12" id="KW-0675">Receptor</keyword>
<evidence type="ECO:0000256" key="2">
    <source>
        <dbReference type="ARBA" id="ARBA00007883"/>
    </source>
</evidence>
<evidence type="ECO:0000313" key="13">
    <source>
        <dbReference type="Proteomes" id="UP001063166"/>
    </source>
</evidence>
<accession>A0A9P3PH12</accession>
<evidence type="ECO:0000256" key="1">
    <source>
        <dbReference type="ARBA" id="ARBA00004141"/>
    </source>
</evidence>
<feature type="compositionally biased region" description="Acidic residues" evidence="7">
    <location>
        <begin position="563"/>
        <end position="575"/>
    </location>
</feature>
<protein>
    <submittedName>
        <fullName evidence="12">Lung seven transmembrane receptor</fullName>
    </submittedName>
</protein>
<feature type="domain" description="GOST seven transmembrane" evidence="10">
    <location>
        <begin position="255"/>
        <end position="508"/>
    </location>
</feature>
<evidence type="ECO:0000256" key="9">
    <source>
        <dbReference type="SAM" id="SignalP"/>
    </source>
</evidence>
<dbReference type="OrthoDB" id="19932at2759"/>
<evidence type="ECO:0000256" key="6">
    <source>
        <dbReference type="ARBA" id="ARBA00023136"/>
    </source>
</evidence>
<feature type="region of interest" description="Disordered" evidence="7">
    <location>
        <begin position="137"/>
        <end position="167"/>
    </location>
</feature>
<dbReference type="Pfam" id="PF06814">
    <property type="entry name" value="GOST_TM"/>
    <property type="match status" value="1"/>
</dbReference>
<feature type="compositionally biased region" description="Basic and acidic residues" evidence="7">
    <location>
        <begin position="583"/>
        <end position="608"/>
    </location>
</feature>
<feature type="region of interest" description="Disordered" evidence="7">
    <location>
        <begin position="539"/>
        <end position="608"/>
    </location>
</feature>
<dbReference type="PANTHER" id="PTHR21229">
    <property type="entry name" value="LUNG SEVEN TRANSMEMBRANE RECEPTOR"/>
    <property type="match status" value="1"/>
</dbReference>
<dbReference type="EMBL" id="BRPK01000003">
    <property type="protein sequence ID" value="GLB35917.1"/>
    <property type="molecule type" value="Genomic_DNA"/>
</dbReference>
<dbReference type="GO" id="GO:0005829">
    <property type="term" value="C:cytosol"/>
    <property type="evidence" value="ECO:0007669"/>
    <property type="project" value="GOC"/>
</dbReference>
<dbReference type="PANTHER" id="PTHR21229:SF1">
    <property type="entry name" value="GH17801P"/>
    <property type="match status" value="1"/>
</dbReference>
<keyword evidence="4 9" id="KW-0732">Signal</keyword>
<feature type="transmembrane region" description="Helical" evidence="8">
    <location>
        <begin position="324"/>
        <end position="353"/>
    </location>
</feature>
<feature type="signal peptide" evidence="9">
    <location>
        <begin position="1"/>
        <end position="26"/>
    </location>
</feature>
<feature type="transmembrane region" description="Helical" evidence="8">
    <location>
        <begin position="365"/>
        <end position="384"/>
    </location>
</feature>
<evidence type="ECO:0000256" key="5">
    <source>
        <dbReference type="ARBA" id="ARBA00022989"/>
    </source>
</evidence>
<reference evidence="12" key="1">
    <citation type="submission" date="2022-07" db="EMBL/GenBank/DDBJ databases">
        <title>The genome of Lyophyllum shimeji provides insight into the initial evolution of ectomycorrhizal fungal genome.</title>
        <authorList>
            <person name="Kobayashi Y."/>
            <person name="Shibata T."/>
            <person name="Hirakawa H."/>
            <person name="Shigenobu S."/>
            <person name="Nishiyama T."/>
            <person name="Yamada A."/>
            <person name="Hasebe M."/>
            <person name="Kawaguchi M."/>
        </authorList>
    </citation>
    <scope>NUCLEOTIDE SEQUENCE</scope>
    <source>
        <strain evidence="12">AT787</strain>
    </source>
</reference>
<comment type="similarity">
    <text evidence="2">Belongs to the LU7TM family.</text>
</comment>
<feature type="chain" id="PRO_5040140134" evidence="9">
    <location>
        <begin position="27"/>
        <end position="608"/>
    </location>
</feature>
<evidence type="ECO:0000256" key="4">
    <source>
        <dbReference type="ARBA" id="ARBA00022729"/>
    </source>
</evidence>